<dbReference type="PANTHER" id="PTHR24114">
    <property type="entry name" value="LEUCINE RICH REPEAT FAMILY PROTEIN"/>
    <property type="match status" value="1"/>
</dbReference>
<proteinExistence type="predicted"/>
<dbReference type="PANTHER" id="PTHR24114:SF2">
    <property type="entry name" value="F-BOX DOMAIN-CONTAINING PROTEIN-RELATED"/>
    <property type="match status" value="1"/>
</dbReference>
<name>A0A814XK55_9BILA</name>
<dbReference type="InterPro" id="IPR032675">
    <property type="entry name" value="LRR_dom_sf"/>
</dbReference>
<evidence type="ECO:0000313" key="2">
    <source>
        <dbReference type="EMBL" id="CAF1217083.1"/>
    </source>
</evidence>
<dbReference type="EMBL" id="CAJNOQ010009157">
    <property type="protein sequence ID" value="CAF1217083.1"/>
    <property type="molecule type" value="Genomic_DNA"/>
</dbReference>
<sequence>MYGCQRTDQEKKTIEKANKQTVVVINAELISSILATFINDKKYHCPAFSMSITDFPNISCSLSLVSERQMRDVLQHDNITITDRTFCFNDFRAFFSTIEHKTLSALNLSRNKLETKSAINIGTSLSINFAQSKCGILKMSSTCLANNYTLIKLNLSWNQIRGRAAVTLLRAFEVNTCIKDLDLSWNGLGYDGSIVLRRIFKINETLTYLNISHNNIDWKATKIGFNPLTSHGIHDIVEAIHNTKKSALSMLDLSGLSVFCQTVRLAENIAMERRFLLKYECELQIHDYYGAPHVPKSEPLQKMIKHIDDQKWRTLEYFRTMDKQVQFKIENENISKSITVMKPGVCFGDSFASGQKTGMQLQNHELHDITRLLSLHTVKALTYKDLDQILNKKKLEERLERSKQKKRKEQVKKKNLIILQAANEHFPDIAIIDKYGKHVQAITRLATPKTYDSY</sequence>
<organism evidence="2 5">
    <name type="scientific">Didymodactylos carnosus</name>
    <dbReference type="NCBI Taxonomy" id="1234261"/>
    <lineage>
        <taxon>Eukaryota</taxon>
        <taxon>Metazoa</taxon>
        <taxon>Spiralia</taxon>
        <taxon>Gnathifera</taxon>
        <taxon>Rotifera</taxon>
        <taxon>Eurotatoria</taxon>
        <taxon>Bdelloidea</taxon>
        <taxon>Philodinida</taxon>
        <taxon>Philodinidae</taxon>
        <taxon>Didymodactylos</taxon>
    </lineage>
</organism>
<dbReference type="Proteomes" id="UP000682733">
    <property type="component" value="Unassembled WGS sequence"/>
</dbReference>
<reference evidence="2" key="1">
    <citation type="submission" date="2021-02" db="EMBL/GenBank/DDBJ databases">
        <authorList>
            <person name="Nowell W R."/>
        </authorList>
    </citation>
    <scope>NUCLEOTIDE SEQUENCE</scope>
</reference>
<gene>
    <name evidence="2" type="ORF">GPM918_LOCUS24505</name>
    <name evidence="1" type="ORF">OVA965_LOCUS10933</name>
    <name evidence="4" type="ORF">SRO942_LOCUS24505</name>
    <name evidence="3" type="ORF">TMI583_LOCUS10929</name>
</gene>
<keyword evidence="5" id="KW-1185">Reference proteome</keyword>
<dbReference type="Proteomes" id="UP000677228">
    <property type="component" value="Unassembled WGS sequence"/>
</dbReference>
<dbReference type="OrthoDB" id="120976at2759"/>
<evidence type="ECO:0000313" key="4">
    <source>
        <dbReference type="EMBL" id="CAF3980796.1"/>
    </source>
</evidence>
<protein>
    <submittedName>
        <fullName evidence="2">Uncharacterized protein</fullName>
    </submittedName>
</protein>
<dbReference type="Pfam" id="PF13516">
    <property type="entry name" value="LRR_6"/>
    <property type="match status" value="3"/>
</dbReference>
<accession>A0A814XK55</accession>
<dbReference type="AlphaFoldDB" id="A0A814XK55"/>
<dbReference type="EMBL" id="CAJOBA010004132">
    <property type="protein sequence ID" value="CAF3703889.1"/>
    <property type="molecule type" value="Genomic_DNA"/>
</dbReference>
<dbReference type="Gene3D" id="3.80.10.10">
    <property type="entry name" value="Ribonuclease Inhibitor"/>
    <property type="match status" value="1"/>
</dbReference>
<dbReference type="InterPro" id="IPR052394">
    <property type="entry name" value="LRR-containing"/>
</dbReference>
<dbReference type="Proteomes" id="UP000681722">
    <property type="component" value="Unassembled WGS sequence"/>
</dbReference>
<comment type="caution">
    <text evidence="2">The sequence shown here is derived from an EMBL/GenBank/DDBJ whole genome shotgun (WGS) entry which is preliminary data.</text>
</comment>
<dbReference type="SUPFAM" id="SSF52047">
    <property type="entry name" value="RNI-like"/>
    <property type="match status" value="1"/>
</dbReference>
<dbReference type="EMBL" id="CAJOBC010009159">
    <property type="protein sequence ID" value="CAF3980796.1"/>
    <property type="molecule type" value="Genomic_DNA"/>
</dbReference>
<dbReference type="InterPro" id="IPR001611">
    <property type="entry name" value="Leu-rich_rpt"/>
</dbReference>
<evidence type="ECO:0000313" key="5">
    <source>
        <dbReference type="Proteomes" id="UP000663829"/>
    </source>
</evidence>
<dbReference type="Proteomes" id="UP000663829">
    <property type="component" value="Unassembled WGS sequence"/>
</dbReference>
<evidence type="ECO:0000313" key="3">
    <source>
        <dbReference type="EMBL" id="CAF3703889.1"/>
    </source>
</evidence>
<evidence type="ECO:0000313" key="1">
    <source>
        <dbReference type="EMBL" id="CAF0926931.1"/>
    </source>
</evidence>
<dbReference type="EMBL" id="CAJNOK010004130">
    <property type="protein sequence ID" value="CAF0926931.1"/>
    <property type="molecule type" value="Genomic_DNA"/>
</dbReference>